<accession>A0A0P9FG88</accession>
<organism evidence="1 2">
    <name type="scientific">Kouleothrix aurantiaca</name>
    <dbReference type="NCBI Taxonomy" id="186479"/>
    <lineage>
        <taxon>Bacteria</taxon>
        <taxon>Bacillati</taxon>
        <taxon>Chloroflexota</taxon>
        <taxon>Chloroflexia</taxon>
        <taxon>Chloroflexales</taxon>
        <taxon>Roseiflexineae</taxon>
        <taxon>Roseiflexaceae</taxon>
        <taxon>Kouleothrix</taxon>
    </lineage>
</organism>
<dbReference type="EMBL" id="LJCR01000652">
    <property type="protein sequence ID" value="KPV52122.1"/>
    <property type="molecule type" value="Genomic_DNA"/>
</dbReference>
<proteinExistence type="predicted"/>
<comment type="caution">
    <text evidence="1">The sequence shown here is derived from an EMBL/GenBank/DDBJ whole genome shotgun (WGS) entry which is preliminary data.</text>
</comment>
<keyword evidence="2" id="KW-1185">Reference proteome</keyword>
<protein>
    <submittedName>
        <fullName evidence="1">Uncharacterized protein</fullName>
    </submittedName>
</protein>
<reference evidence="1 2" key="1">
    <citation type="submission" date="2015-09" db="EMBL/GenBank/DDBJ databases">
        <title>Draft genome sequence of Kouleothrix aurantiaca JCM 19913.</title>
        <authorList>
            <person name="Hemp J."/>
        </authorList>
    </citation>
    <scope>NUCLEOTIDE SEQUENCE [LARGE SCALE GENOMIC DNA]</scope>
    <source>
        <strain evidence="1 2">COM-B</strain>
    </source>
</reference>
<dbReference type="AlphaFoldDB" id="A0A0P9FG88"/>
<evidence type="ECO:0000313" key="1">
    <source>
        <dbReference type="EMBL" id="KPV52122.1"/>
    </source>
</evidence>
<dbReference type="Proteomes" id="UP000050509">
    <property type="component" value="Unassembled WGS sequence"/>
</dbReference>
<gene>
    <name evidence="1" type="ORF">SE17_17340</name>
</gene>
<evidence type="ECO:0000313" key="2">
    <source>
        <dbReference type="Proteomes" id="UP000050509"/>
    </source>
</evidence>
<sequence length="65" mass="7267">MLSDAGLALGKFFTSLFIRSYQLCEHTSTMWGFGGGEAAPEFSFSGAVPQHQKTKVIKQSWYHPR</sequence>
<name>A0A0P9FG88_9CHLR</name>